<dbReference type="GO" id="GO:0016020">
    <property type="term" value="C:membrane"/>
    <property type="evidence" value="ECO:0007669"/>
    <property type="project" value="UniProtKB-SubCell"/>
</dbReference>
<dbReference type="PANTHER" id="PTHR33596">
    <property type="entry name" value="COLD-REGULATED 413 PLASMA MEMBRANE PROTEIN 2"/>
    <property type="match status" value="1"/>
</dbReference>
<evidence type="ECO:0000256" key="5">
    <source>
        <dbReference type="ARBA" id="ARBA00023136"/>
    </source>
</evidence>
<dbReference type="RefSeq" id="XP_022148672.1">
    <property type="nucleotide sequence ID" value="XM_022292980.1"/>
</dbReference>
<reference evidence="8" key="1">
    <citation type="submission" date="2025-08" db="UniProtKB">
        <authorList>
            <consortium name="RefSeq"/>
        </authorList>
    </citation>
    <scope>IDENTIFICATION</scope>
    <source>
        <strain evidence="8">OHB3-1</strain>
    </source>
</reference>
<dbReference type="GeneID" id="111017274"/>
<feature type="transmembrane region" description="Helical" evidence="6">
    <location>
        <begin position="123"/>
        <end position="139"/>
    </location>
</feature>
<evidence type="ECO:0000256" key="2">
    <source>
        <dbReference type="ARBA" id="ARBA00005852"/>
    </source>
</evidence>
<evidence type="ECO:0000256" key="4">
    <source>
        <dbReference type="ARBA" id="ARBA00022989"/>
    </source>
</evidence>
<proteinExistence type="inferred from homology"/>
<sequence>MVKPGYLKMTTDSDAVDLLSSDLRELGNAAKKLATHAVKLGSAGFGAAFLQWIASFAAIYLLVLDRTNWKTNILTSLLIPYIFFSLPGVIFGFFRGDVGKWIAFIAVVLRLFFPKQFPDWLELPGALILLVVVAPGLFASTVRGDAIGEAICLVISCYLLQEHIRASGGFRNSFTKASGISNTIGIILIFVYPVWALVLRFL</sequence>
<keyword evidence="4 6" id="KW-1133">Transmembrane helix</keyword>
<comment type="subcellular location">
    <subcellularLocation>
        <location evidence="1">Membrane</location>
        <topology evidence="1">Multi-pass membrane protein</topology>
    </subcellularLocation>
</comment>
<dbReference type="AlphaFoldDB" id="A0A6J1D5Q1"/>
<dbReference type="KEGG" id="mcha:111017274"/>
<name>A0A6J1D5Q1_MOMCH</name>
<gene>
    <name evidence="8" type="primary">LOC111017274</name>
</gene>
<dbReference type="InterPro" id="IPR008892">
    <property type="entry name" value="COR413"/>
</dbReference>
<protein>
    <submittedName>
        <fullName evidence="8">Cold-regulated 413 plasma membrane protein 2-like</fullName>
    </submittedName>
</protein>
<dbReference type="Pfam" id="PF05562">
    <property type="entry name" value="WCOR413"/>
    <property type="match status" value="1"/>
</dbReference>
<evidence type="ECO:0000256" key="3">
    <source>
        <dbReference type="ARBA" id="ARBA00022692"/>
    </source>
</evidence>
<keyword evidence="7" id="KW-1185">Reference proteome</keyword>
<accession>A0A6J1D5Q1</accession>
<evidence type="ECO:0000313" key="7">
    <source>
        <dbReference type="Proteomes" id="UP000504603"/>
    </source>
</evidence>
<feature type="transmembrane region" description="Helical" evidence="6">
    <location>
        <begin position="40"/>
        <end position="61"/>
    </location>
</feature>
<keyword evidence="3 6" id="KW-0812">Transmembrane</keyword>
<evidence type="ECO:0000313" key="8">
    <source>
        <dbReference type="RefSeq" id="XP_022148672.1"/>
    </source>
</evidence>
<evidence type="ECO:0000256" key="1">
    <source>
        <dbReference type="ARBA" id="ARBA00004141"/>
    </source>
</evidence>
<dbReference type="Proteomes" id="UP000504603">
    <property type="component" value="Unplaced"/>
</dbReference>
<organism evidence="7 8">
    <name type="scientific">Momordica charantia</name>
    <name type="common">Bitter gourd</name>
    <name type="synonym">Balsam pear</name>
    <dbReference type="NCBI Taxonomy" id="3673"/>
    <lineage>
        <taxon>Eukaryota</taxon>
        <taxon>Viridiplantae</taxon>
        <taxon>Streptophyta</taxon>
        <taxon>Embryophyta</taxon>
        <taxon>Tracheophyta</taxon>
        <taxon>Spermatophyta</taxon>
        <taxon>Magnoliopsida</taxon>
        <taxon>eudicotyledons</taxon>
        <taxon>Gunneridae</taxon>
        <taxon>Pentapetalae</taxon>
        <taxon>rosids</taxon>
        <taxon>fabids</taxon>
        <taxon>Cucurbitales</taxon>
        <taxon>Cucurbitaceae</taxon>
        <taxon>Momordiceae</taxon>
        <taxon>Momordica</taxon>
    </lineage>
</organism>
<dbReference type="PANTHER" id="PTHR33596:SF1">
    <property type="entry name" value="COLD-REGULATED 413 PLASMA MEMBRANE PROTEIN 1-RELATED"/>
    <property type="match status" value="1"/>
</dbReference>
<keyword evidence="5 6" id="KW-0472">Membrane</keyword>
<evidence type="ECO:0000256" key="6">
    <source>
        <dbReference type="SAM" id="Phobius"/>
    </source>
</evidence>
<feature type="transmembrane region" description="Helical" evidence="6">
    <location>
        <begin position="184"/>
        <end position="201"/>
    </location>
</feature>
<feature type="transmembrane region" description="Helical" evidence="6">
    <location>
        <begin position="73"/>
        <end position="94"/>
    </location>
</feature>
<dbReference type="OrthoDB" id="1887731at2759"/>
<comment type="similarity">
    <text evidence="2">Belongs to the Cold-regulated 413 protein family.</text>
</comment>